<accession>A0AA88VZ71</accession>
<name>A0AA88VZ71_9ASTE</name>
<comment type="caution">
    <text evidence="3">The sequence shown here is derived from an EMBL/GenBank/DDBJ whole genome shotgun (WGS) entry which is preliminary data.</text>
</comment>
<evidence type="ECO:0008006" key="5">
    <source>
        <dbReference type="Google" id="ProtNLM"/>
    </source>
</evidence>
<dbReference type="Gene3D" id="1.25.40.10">
    <property type="entry name" value="Tetratricopeptide repeat domain"/>
    <property type="match status" value="2"/>
</dbReference>
<dbReference type="PANTHER" id="PTHR47926">
    <property type="entry name" value="PENTATRICOPEPTIDE REPEAT-CONTAINING PROTEIN"/>
    <property type="match status" value="1"/>
</dbReference>
<dbReference type="PANTHER" id="PTHR47926:SF354">
    <property type="entry name" value="REPEAT (PPR-LIKE) SUPERFAMILY PROTEIN, PUTATIVE-RELATED"/>
    <property type="match status" value="1"/>
</dbReference>
<dbReference type="Proteomes" id="UP001188597">
    <property type="component" value="Unassembled WGS sequence"/>
</dbReference>
<sequence length="377" mass="42391">MHQQVKDLVLRGLYEQALALYKNQLHLHATSTSILPSVIKACSHAPTHRFLGLQLHCNVLKSGSALESTISNSIISMYAKFQDTQLARQVFNTMLQRDSISWNSMINCYIQNGYYVESLEMFREMYVCGFVPKPELIASVLSACVQTGNFRLGKGIHALLIVDGRIENSVVLSTALVDMYWRCRDSLVAFRVFDRMEEKNVVSWTAMISGCVAAYDYKIAFDCFLDMQLEGVKPNRVTCVEVLPACAEVGFVKQGKEIHAYAFRHGFCSDMRFSSALIDLYGKHENTLHLAKLIFELATTKDVVMWSSMITSFAQSADGAKESALSRLIGGPISMETWAIGVESRCKTRDRYIGDELALQSVCSWFLFQTRMVLNAI</sequence>
<feature type="repeat" description="PPR" evidence="2">
    <location>
        <begin position="200"/>
        <end position="234"/>
    </location>
</feature>
<evidence type="ECO:0000313" key="4">
    <source>
        <dbReference type="Proteomes" id="UP001188597"/>
    </source>
</evidence>
<gene>
    <name evidence="3" type="ORF">RJ639_005953</name>
</gene>
<dbReference type="EMBL" id="JAVXUP010001041">
    <property type="protein sequence ID" value="KAK3016867.1"/>
    <property type="molecule type" value="Genomic_DNA"/>
</dbReference>
<organism evidence="3 4">
    <name type="scientific">Escallonia herrerae</name>
    <dbReference type="NCBI Taxonomy" id="1293975"/>
    <lineage>
        <taxon>Eukaryota</taxon>
        <taxon>Viridiplantae</taxon>
        <taxon>Streptophyta</taxon>
        <taxon>Embryophyta</taxon>
        <taxon>Tracheophyta</taxon>
        <taxon>Spermatophyta</taxon>
        <taxon>Magnoliopsida</taxon>
        <taxon>eudicotyledons</taxon>
        <taxon>Gunneridae</taxon>
        <taxon>Pentapetalae</taxon>
        <taxon>asterids</taxon>
        <taxon>campanulids</taxon>
        <taxon>Escalloniales</taxon>
        <taxon>Escalloniaceae</taxon>
        <taxon>Escallonia</taxon>
    </lineage>
</organism>
<dbReference type="NCBIfam" id="TIGR00756">
    <property type="entry name" value="PPR"/>
    <property type="match status" value="2"/>
</dbReference>
<evidence type="ECO:0000256" key="1">
    <source>
        <dbReference type="ARBA" id="ARBA00022737"/>
    </source>
</evidence>
<dbReference type="InterPro" id="IPR046960">
    <property type="entry name" value="PPR_At4g14850-like_plant"/>
</dbReference>
<keyword evidence="1" id="KW-0677">Repeat</keyword>
<dbReference type="GO" id="GO:0003723">
    <property type="term" value="F:RNA binding"/>
    <property type="evidence" value="ECO:0007669"/>
    <property type="project" value="InterPro"/>
</dbReference>
<proteinExistence type="predicted"/>
<dbReference type="AlphaFoldDB" id="A0AA88VZ71"/>
<dbReference type="GO" id="GO:0009451">
    <property type="term" value="P:RNA modification"/>
    <property type="evidence" value="ECO:0007669"/>
    <property type="project" value="InterPro"/>
</dbReference>
<dbReference type="InterPro" id="IPR011990">
    <property type="entry name" value="TPR-like_helical_dom_sf"/>
</dbReference>
<dbReference type="Pfam" id="PF01535">
    <property type="entry name" value="PPR"/>
    <property type="match status" value="2"/>
</dbReference>
<reference evidence="3" key="1">
    <citation type="submission" date="2022-12" db="EMBL/GenBank/DDBJ databases">
        <title>Draft genome assemblies for two species of Escallonia (Escalloniales).</title>
        <authorList>
            <person name="Chanderbali A."/>
            <person name="Dervinis C."/>
            <person name="Anghel I."/>
            <person name="Soltis D."/>
            <person name="Soltis P."/>
            <person name="Zapata F."/>
        </authorList>
    </citation>
    <scope>NUCLEOTIDE SEQUENCE</scope>
    <source>
        <strain evidence="3">UCBG64.0493</strain>
        <tissue evidence="3">Leaf</tissue>
    </source>
</reference>
<dbReference type="Pfam" id="PF13041">
    <property type="entry name" value="PPR_2"/>
    <property type="match status" value="1"/>
</dbReference>
<dbReference type="FunFam" id="1.25.40.10:FF:000073">
    <property type="entry name" value="Pentatricopeptide repeat-containing protein chloroplastic"/>
    <property type="match status" value="2"/>
</dbReference>
<dbReference type="PROSITE" id="PS51375">
    <property type="entry name" value="PPR"/>
    <property type="match status" value="2"/>
</dbReference>
<dbReference type="InterPro" id="IPR002885">
    <property type="entry name" value="PPR_rpt"/>
</dbReference>
<evidence type="ECO:0000313" key="3">
    <source>
        <dbReference type="EMBL" id="KAK3016867.1"/>
    </source>
</evidence>
<evidence type="ECO:0000256" key="2">
    <source>
        <dbReference type="PROSITE-ProRule" id="PRU00708"/>
    </source>
</evidence>
<protein>
    <recommendedName>
        <fullName evidence="5">Pentatricopeptide repeat-containing protein</fullName>
    </recommendedName>
</protein>
<keyword evidence="4" id="KW-1185">Reference proteome</keyword>
<feature type="repeat" description="PPR" evidence="2">
    <location>
        <begin position="98"/>
        <end position="132"/>
    </location>
</feature>